<dbReference type="SMART" id="SM00091">
    <property type="entry name" value="PAS"/>
    <property type="match status" value="2"/>
</dbReference>
<dbReference type="PROSITE" id="PS50113">
    <property type="entry name" value="PAC"/>
    <property type="match status" value="1"/>
</dbReference>
<feature type="domain" description="GGDEF" evidence="7">
    <location>
        <begin position="263"/>
        <end position="397"/>
    </location>
</feature>
<dbReference type="PANTHER" id="PTHR44757">
    <property type="entry name" value="DIGUANYLATE CYCLASE DGCP"/>
    <property type="match status" value="1"/>
</dbReference>
<evidence type="ECO:0000256" key="3">
    <source>
        <dbReference type="SAM" id="MobiDB-lite"/>
    </source>
</evidence>
<dbReference type="EMBL" id="CP003051">
    <property type="protein sequence ID" value="AGA89779.1"/>
    <property type="molecule type" value="Genomic_DNA"/>
</dbReference>
<dbReference type="InterPro" id="IPR035919">
    <property type="entry name" value="EAL_sf"/>
</dbReference>
<dbReference type="Gene3D" id="3.20.20.450">
    <property type="entry name" value="EAL domain"/>
    <property type="match status" value="1"/>
</dbReference>
<dbReference type="PROSITE" id="PS50883">
    <property type="entry name" value="EAL"/>
    <property type="match status" value="1"/>
</dbReference>
<dbReference type="InterPro" id="IPR012226">
    <property type="entry name" value="Diguanyl_cyclase/Pdiesterase"/>
</dbReference>
<accession>L0GWU8</accession>
<evidence type="ECO:0000259" key="6">
    <source>
        <dbReference type="PROSITE" id="PS50883"/>
    </source>
</evidence>
<dbReference type="GO" id="GO:0071111">
    <property type="term" value="F:cyclic-guanylate-specific phosphodiesterase activity"/>
    <property type="evidence" value="ECO:0007669"/>
    <property type="project" value="UniProtKB-EC"/>
</dbReference>
<feature type="region of interest" description="Disordered" evidence="3">
    <location>
        <begin position="653"/>
        <end position="673"/>
    </location>
</feature>
<proteinExistence type="predicted"/>
<dbReference type="GO" id="GO:0006355">
    <property type="term" value="P:regulation of DNA-templated transcription"/>
    <property type="evidence" value="ECO:0007669"/>
    <property type="project" value="InterPro"/>
</dbReference>
<dbReference type="InterPro" id="IPR052155">
    <property type="entry name" value="Biofilm_reg_signaling"/>
</dbReference>
<dbReference type="InterPro" id="IPR000700">
    <property type="entry name" value="PAS-assoc_C"/>
</dbReference>
<dbReference type="InterPro" id="IPR035965">
    <property type="entry name" value="PAS-like_dom_sf"/>
</dbReference>
<evidence type="ECO:0000256" key="2">
    <source>
        <dbReference type="ARBA" id="ARBA00022636"/>
    </source>
</evidence>
<dbReference type="NCBIfam" id="TIGR00229">
    <property type="entry name" value="sensory_box"/>
    <property type="match status" value="2"/>
</dbReference>
<dbReference type="NCBIfam" id="TIGR00254">
    <property type="entry name" value="GGDEF"/>
    <property type="match status" value="1"/>
</dbReference>
<dbReference type="Pfam" id="PF00563">
    <property type="entry name" value="EAL"/>
    <property type="match status" value="1"/>
</dbReference>
<dbReference type="STRING" id="765912.Thimo_0953"/>
<dbReference type="SUPFAM" id="SSF141868">
    <property type="entry name" value="EAL domain-like"/>
    <property type="match status" value="1"/>
</dbReference>
<evidence type="ECO:0000259" key="7">
    <source>
        <dbReference type="PROSITE" id="PS50887"/>
    </source>
</evidence>
<dbReference type="PIRSF" id="PIRSF005925">
    <property type="entry name" value="Dos"/>
    <property type="match status" value="1"/>
</dbReference>
<evidence type="ECO:0000259" key="5">
    <source>
        <dbReference type="PROSITE" id="PS50113"/>
    </source>
</evidence>
<organism evidence="8 9">
    <name type="scientific">Thioflavicoccus mobilis 8321</name>
    <dbReference type="NCBI Taxonomy" id="765912"/>
    <lineage>
        <taxon>Bacteria</taxon>
        <taxon>Pseudomonadati</taxon>
        <taxon>Pseudomonadota</taxon>
        <taxon>Gammaproteobacteria</taxon>
        <taxon>Chromatiales</taxon>
        <taxon>Chromatiaceae</taxon>
        <taxon>Thioflavicoccus</taxon>
    </lineage>
</organism>
<evidence type="ECO:0000313" key="9">
    <source>
        <dbReference type="Proteomes" id="UP000010816"/>
    </source>
</evidence>
<gene>
    <name evidence="8" type="ORF">Thimo_0953</name>
</gene>
<dbReference type="InterPro" id="IPR000014">
    <property type="entry name" value="PAS"/>
</dbReference>
<dbReference type="InterPro" id="IPR000160">
    <property type="entry name" value="GGDEF_dom"/>
</dbReference>
<dbReference type="InterPro" id="IPR001610">
    <property type="entry name" value="PAC"/>
</dbReference>
<keyword evidence="2" id="KW-0973">c-di-GMP</keyword>
<dbReference type="Gene3D" id="3.30.450.20">
    <property type="entry name" value="PAS domain"/>
    <property type="match status" value="2"/>
</dbReference>
<dbReference type="PROSITE" id="PS50112">
    <property type="entry name" value="PAS"/>
    <property type="match status" value="2"/>
</dbReference>
<feature type="domain" description="PAS" evidence="4">
    <location>
        <begin position="106"/>
        <end position="152"/>
    </location>
</feature>
<dbReference type="CDD" id="cd01949">
    <property type="entry name" value="GGDEF"/>
    <property type="match status" value="1"/>
</dbReference>
<dbReference type="RefSeq" id="WP_015279924.1">
    <property type="nucleotide sequence ID" value="NC_019940.1"/>
</dbReference>
<dbReference type="Pfam" id="PF00990">
    <property type="entry name" value="GGDEF"/>
    <property type="match status" value="1"/>
</dbReference>
<dbReference type="SUPFAM" id="SSF55785">
    <property type="entry name" value="PYP-like sensor domain (PAS domain)"/>
    <property type="match status" value="2"/>
</dbReference>
<dbReference type="CDD" id="cd00130">
    <property type="entry name" value="PAS"/>
    <property type="match status" value="1"/>
</dbReference>
<dbReference type="SMART" id="SM00052">
    <property type="entry name" value="EAL"/>
    <property type="match status" value="1"/>
</dbReference>
<dbReference type="KEGG" id="tmb:Thimo_0953"/>
<dbReference type="eggNOG" id="COG5000">
    <property type="taxonomic scope" value="Bacteria"/>
</dbReference>
<evidence type="ECO:0000259" key="4">
    <source>
        <dbReference type="PROSITE" id="PS50112"/>
    </source>
</evidence>
<dbReference type="InterPro" id="IPR013767">
    <property type="entry name" value="PAS_fold"/>
</dbReference>
<dbReference type="InterPro" id="IPR029787">
    <property type="entry name" value="Nucleotide_cyclase"/>
</dbReference>
<feature type="domain" description="PAS" evidence="4">
    <location>
        <begin position="8"/>
        <end position="49"/>
    </location>
</feature>
<dbReference type="SMART" id="SM00267">
    <property type="entry name" value="GGDEF"/>
    <property type="match status" value="1"/>
</dbReference>
<dbReference type="AlphaFoldDB" id="L0GWU8"/>
<dbReference type="SMART" id="SM00086">
    <property type="entry name" value="PAC"/>
    <property type="match status" value="2"/>
</dbReference>
<dbReference type="SUPFAM" id="SSF55073">
    <property type="entry name" value="Nucleotide cyclase"/>
    <property type="match status" value="1"/>
</dbReference>
<dbReference type="Proteomes" id="UP000010816">
    <property type="component" value="Chromosome"/>
</dbReference>
<evidence type="ECO:0000313" key="8">
    <source>
        <dbReference type="EMBL" id="AGA89779.1"/>
    </source>
</evidence>
<sequence length="673" mass="73842">MRQPPVDYRQIVALSLDAILILDHRGAIRYANAAAADLFGRPREQLLGQEFGFVVTPAEPTEIQISHAGGQVISADLRSVDMEMRGEPVTVVYLRNVTERKQAESRLRLFAAAFGNTSEGIMVTDTGPVIITVNEAITEITGFRTDELLGRNPSVLKSGYHGRSFYREMWQQLLGQGHWRGEIWNRCKDGQIAPQWLNINAVRNDVGQVTHYVGVFSDISDIKRSEAQIERLAHRDPLTNLPNRLLFRTLFEQALSRAQTNNSQVGMLLVDLDAFRHINDSLGHGIGDQVLCEVASRLTALVRPEETVARLSGDEFAVQIESDSAIEARASLMAERIIDALGQPLTLGGERIFISASIGIATYPADGSDVTRLMQNSDAALYQARECGGNGYRHYASALSDYARERIVLIADLHRALAEDELVLHYQPQIDMRRGCVIGLEALVRWRHPQRGLLGPDQFIHIAEETGLIIPLGEWVLRHACRQALIWQAAGLPFGRIAVNVSGAQIQRRNPVETVAAILAETGLAADRLELEVTETVVMDLRQEAPAFLAGLKRLGIALAMDDFGTGYSSLAYLKGLPFDTLKIDKGFISGLPEDEASAAIVDAITALAGRLGFKVLAEGVETEAQRRFLLGVGCDLAQGFLFGHPAPAEETTTLLRQPATPPRPEDQGHLGP</sequence>
<dbReference type="eggNOG" id="COG5001">
    <property type="taxonomic scope" value="Bacteria"/>
</dbReference>
<name>L0GWU8_9GAMM</name>
<dbReference type="PROSITE" id="PS50887">
    <property type="entry name" value="GGDEF"/>
    <property type="match status" value="1"/>
</dbReference>
<dbReference type="PANTHER" id="PTHR44757:SF2">
    <property type="entry name" value="BIOFILM ARCHITECTURE MAINTENANCE PROTEIN MBAA"/>
    <property type="match status" value="1"/>
</dbReference>
<dbReference type="OrthoDB" id="8553030at2"/>
<evidence type="ECO:0000256" key="1">
    <source>
        <dbReference type="ARBA" id="ARBA00012282"/>
    </source>
</evidence>
<dbReference type="FunFam" id="3.20.20.450:FF:000001">
    <property type="entry name" value="Cyclic di-GMP phosphodiesterase yahA"/>
    <property type="match status" value="1"/>
</dbReference>
<dbReference type="HOGENOM" id="CLU_000445_70_20_6"/>
<dbReference type="PATRIC" id="fig|765912.4.peg.926"/>
<dbReference type="CDD" id="cd01948">
    <property type="entry name" value="EAL"/>
    <property type="match status" value="1"/>
</dbReference>
<dbReference type="Pfam" id="PF00989">
    <property type="entry name" value="PAS"/>
    <property type="match status" value="2"/>
</dbReference>
<protein>
    <recommendedName>
        <fullName evidence="1">cyclic-guanylate-specific phosphodiesterase</fullName>
        <ecNumber evidence="1">3.1.4.52</ecNumber>
    </recommendedName>
</protein>
<feature type="compositionally biased region" description="Basic and acidic residues" evidence="3">
    <location>
        <begin position="664"/>
        <end position="673"/>
    </location>
</feature>
<keyword evidence="9" id="KW-1185">Reference proteome</keyword>
<feature type="domain" description="EAL" evidence="6">
    <location>
        <begin position="406"/>
        <end position="660"/>
    </location>
</feature>
<reference evidence="8 9" key="1">
    <citation type="submission" date="2011-09" db="EMBL/GenBank/DDBJ databases">
        <title>Complete sequence of chromosome of Thioflavicoccus mobilis 8321.</title>
        <authorList>
            <consortium name="US DOE Joint Genome Institute"/>
            <person name="Lucas S."/>
            <person name="Han J."/>
            <person name="Lapidus A."/>
            <person name="Cheng J.-F."/>
            <person name="Goodwin L."/>
            <person name="Pitluck S."/>
            <person name="Peters L."/>
            <person name="Ovchinnikova G."/>
            <person name="Lu M."/>
            <person name="Detter J.C."/>
            <person name="Han C."/>
            <person name="Tapia R."/>
            <person name="Land M."/>
            <person name="Hauser L."/>
            <person name="Kyrpides N."/>
            <person name="Ivanova N."/>
            <person name="Pagani I."/>
            <person name="Vogl K."/>
            <person name="Liu Z."/>
            <person name="Imhoff J."/>
            <person name="Thiel V."/>
            <person name="Frigaard N.-U."/>
            <person name="Bryant D."/>
            <person name="Woyke T."/>
        </authorList>
    </citation>
    <scope>NUCLEOTIDE SEQUENCE [LARGE SCALE GENOMIC DNA]</scope>
    <source>
        <strain evidence="8 9">8321</strain>
    </source>
</reference>
<dbReference type="InterPro" id="IPR001633">
    <property type="entry name" value="EAL_dom"/>
</dbReference>
<feature type="domain" description="PAC" evidence="5">
    <location>
        <begin position="177"/>
        <end position="231"/>
    </location>
</feature>
<dbReference type="EC" id="3.1.4.52" evidence="1"/>
<dbReference type="InterPro" id="IPR043128">
    <property type="entry name" value="Rev_trsase/Diguanyl_cyclase"/>
</dbReference>
<dbReference type="Gene3D" id="3.30.70.270">
    <property type="match status" value="1"/>
</dbReference>